<accession>A0ABV6HUX6</accession>
<organism evidence="2 3">
    <name type="scientific">Gallibacterium melopsittaci</name>
    <dbReference type="NCBI Taxonomy" id="516063"/>
    <lineage>
        <taxon>Bacteria</taxon>
        <taxon>Pseudomonadati</taxon>
        <taxon>Pseudomonadota</taxon>
        <taxon>Gammaproteobacteria</taxon>
        <taxon>Pasteurellales</taxon>
        <taxon>Pasteurellaceae</taxon>
        <taxon>Gallibacterium</taxon>
    </lineage>
</organism>
<sequence length="246" mass="27749">MMSINFIRILQESSYFVRNRYPIVVTFTVLYALNTLIFQLVMSANGGLEQLQATPDKISSGVIFASFFNLILSVMFNMWFILTIDQVSTNRIGDIFSCIPTVLQKLLGFIGYNCVLILALMPFIMGISILGLQGGFALLVGGAFFLLVSGYLLTRVALLPYAYLLESKTKGFRNLLQFVNRRRETKVMVIYLLLVYLVPMLLSNVLVGFLGDALLVISTLVTAFINLFSLIFAYRFYRIYIKATTL</sequence>
<evidence type="ECO:0008006" key="4">
    <source>
        <dbReference type="Google" id="ProtNLM"/>
    </source>
</evidence>
<evidence type="ECO:0000313" key="2">
    <source>
        <dbReference type="EMBL" id="MFC0322409.1"/>
    </source>
</evidence>
<proteinExistence type="predicted"/>
<feature type="transmembrane region" description="Helical" evidence="1">
    <location>
        <begin position="213"/>
        <end position="237"/>
    </location>
</feature>
<feature type="transmembrane region" description="Helical" evidence="1">
    <location>
        <begin position="185"/>
        <end position="207"/>
    </location>
</feature>
<keyword evidence="1" id="KW-1133">Transmembrane helix</keyword>
<feature type="transmembrane region" description="Helical" evidence="1">
    <location>
        <begin position="21"/>
        <end position="42"/>
    </location>
</feature>
<name>A0ABV6HUX6_9PAST</name>
<keyword evidence="1" id="KW-0472">Membrane</keyword>
<feature type="transmembrane region" description="Helical" evidence="1">
    <location>
        <begin position="106"/>
        <end position="130"/>
    </location>
</feature>
<evidence type="ECO:0000256" key="1">
    <source>
        <dbReference type="SAM" id="Phobius"/>
    </source>
</evidence>
<evidence type="ECO:0000313" key="3">
    <source>
        <dbReference type="Proteomes" id="UP001589769"/>
    </source>
</evidence>
<keyword evidence="1" id="KW-0812">Transmembrane</keyword>
<gene>
    <name evidence="2" type="ORF">ACFFHT_02345</name>
</gene>
<reference evidence="2 3" key="1">
    <citation type="submission" date="2024-09" db="EMBL/GenBank/DDBJ databases">
        <authorList>
            <person name="Sun Q."/>
            <person name="Mori K."/>
        </authorList>
    </citation>
    <scope>NUCLEOTIDE SEQUENCE [LARGE SCALE GENOMIC DNA]</scope>
    <source>
        <strain evidence="2 3">CCM 7538</strain>
    </source>
</reference>
<dbReference type="EMBL" id="JBHLWA010000010">
    <property type="protein sequence ID" value="MFC0322409.1"/>
    <property type="molecule type" value="Genomic_DNA"/>
</dbReference>
<feature type="transmembrane region" description="Helical" evidence="1">
    <location>
        <begin position="62"/>
        <end position="85"/>
    </location>
</feature>
<keyword evidence="3" id="KW-1185">Reference proteome</keyword>
<feature type="transmembrane region" description="Helical" evidence="1">
    <location>
        <begin position="136"/>
        <end position="164"/>
    </location>
</feature>
<protein>
    <recommendedName>
        <fullName evidence="4">Beta-methylgalactoside transporter inner membrane component</fullName>
    </recommendedName>
</protein>
<comment type="caution">
    <text evidence="2">The sequence shown here is derived from an EMBL/GenBank/DDBJ whole genome shotgun (WGS) entry which is preliminary data.</text>
</comment>
<dbReference type="Proteomes" id="UP001589769">
    <property type="component" value="Unassembled WGS sequence"/>
</dbReference>
<dbReference type="RefSeq" id="WP_382373099.1">
    <property type="nucleotide sequence ID" value="NZ_JBHLWA010000010.1"/>
</dbReference>